<organism evidence="9 10">
    <name type="scientific">Sphagnum troendelagicum</name>
    <dbReference type="NCBI Taxonomy" id="128251"/>
    <lineage>
        <taxon>Eukaryota</taxon>
        <taxon>Viridiplantae</taxon>
        <taxon>Streptophyta</taxon>
        <taxon>Embryophyta</taxon>
        <taxon>Bryophyta</taxon>
        <taxon>Sphagnophytina</taxon>
        <taxon>Sphagnopsida</taxon>
        <taxon>Sphagnales</taxon>
        <taxon>Sphagnaceae</taxon>
        <taxon>Sphagnum</taxon>
    </lineage>
</organism>
<evidence type="ECO:0000259" key="7">
    <source>
        <dbReference type="SMART" id="SM01027"/>
    </source>
</evidence>
<evidence type="ECO:0000256" key="3">
    <source>
        <dbReference type="ARBA" id="ARBA00022722"/>
    </source>
</evidence>
<evidence type="ECO:0000313" key="10">
    <source>
        <dbReference type="Proteomes" id="UP001497512"/>
    </source>
</evidence>
<dbReference type="CDD" id="cd16292">
    <property type="entry name" value="CPSF3-like_MBL-fold"/>
    <property type="match status" value="1"/>
</dbReference>
<dbReference type="Pfam" id="PF00753">
    <property type="entry name" value="Lactamase_B"/>
    <property type="match status" value="1"/>
</dbReference>
<dbReference type="Pfam" id="PF07521">
    <property type="entry name" value="RMMBL"/>
    <property type="match status" value="1"/>
</dbReference>
<dbReference type="PANTHER" id="PTHR11203:SF11">
    <property type="entry name" value="CLEAVAGE AND POLYADENYLATION SPECIFICITY FACTOR SUBUNIT 3"/>
    <property type="match status" value="1"/>
</dbReference>
<dbReference type="EMBL" id="OZ019904">
    <property type="protein sequence ID" value="CAK9199803.1"/>
    <property type="molecule type" value="Genomic_DNA"/>
</dbReference>
<dbReference type="Gene3D" id="3.40.50.10890">
    <property type="match status" value="1"/>
</dbReference>
<feature type="domain" description="Pre-mRNA 3'-end-processing endonuclease polyadenylation factor C-term" evidence="8">
    <location>
        <begin position="481"/>
        <end position="682"/>
    </location>
</feature>
<feature type="domain" description="Metallo-beta-lactamase" evidence="6">
    <location>
        <begin position="31"/>
        <end position="219"/>
    </location>
</feature>
<name>A0ABP0TLY5_9BRYO</name>
<dbReference type="SMART" id="SM01098">
    <property type="entry name" value="CPSF73-100_C"/>
    <property type="match status" value="1"/>
</dbReference>
<dbReference type="InterPro" id="IPR001279">
    <property type="entry name" value="Metallo-B-lactamas"/>
</dbReference>
<dbReference type="Pfam" id="PF10996">
    <property type="entry name" value="Beta-Casp"/>
    <property type="match status" value="1"/>
</dbReference>
<evidence type="ECO:0000256" key="5">
    <source>
        <dbReference type="ARBA" id="ARBA00023242"/>
    </source>
</evidence>
<accession>A0ABP0TLY5</accession>
<dbReference type="Proteomes" id="UP001497512">
    <property type="component" value="Chromosome 12"/>
</dbReference>
<reference evidence="9" key="1">
    <citation type="submission" date="2024-02" db="EMBL/GenBank/DDBJ databases">
        <authorList>
            <consortium name="ELIXIR-Norway"/>
            <consortium name="Elixir Norway"/>
        </authorList>
    </citation>
    <scope>NUCLEOTIDE SEQUENCE</scope>
</reference>
<keyword evidence="5" id="KW-0539">Nucleus</keyword>
<dbReference type="InterPro" id="IPR022712">
    <property type="entry name" value="Beta_Casp"/>
</dbReference>
<proteinExistence type="predicted"/>
<dbReference type="InterPro" id="IPR050698">
    <property type="entry name" value="MBL"/>
</dbReference>
<dbReference type="SUPFAM" id="SSF56281">
    <property type="entry name" value="Metallo-hydrolase/oxidoreductase"/>
    <property type="match status" value="1"/>
</dbReference>
<evidence type="ECO:0000256" key="1">
    <source>
        <dbReference type="ARBA" id="ARBA00004123"/>
    </source>
</evidence>
<evidence type="ECO:0000259" key="8">
    <source>
        <dbReference type="SMART" id="SM01098"/>
    </source>
</evidence>
<gene>
    <name evidence="9" type="ORF">CSSPTR1EN2_LOCUS5119</name>
</gene>
<dbReference type="InterPro" id="IPR011108">
    <property type="entry name" value="RMMBL"/>
</dbReference>
<evidence type="ECO:0008006" key="11">
    <source>
        <dbReference type="Google" id="ProtNLM"/>
    </source>
</evidence>
<protein>
    <recommendedName>
        <fullName evidence="11">Cleavage and polyadenylation specificity factor subunit 3-I</fullName>
    </recommendedName>
</protein>
<keyword evidence="3" id="KW-0540">Nuclease</keyword>
<dbReference type="InterPro" id="IPR036866">
    <property type="entry name" value="RibonucZ/Hydroxyglut_hydro"/>
</dbReference>
<evidence type="ECO:0000256" key="4">
    <source>
        <dbReference type="ARBA" id="ARBA00022801"/>
    </source>
</evidence>
<dbReference type="Gene3D" id="3.60.15.10">
    <property type="entry name" value="Ribonuclease Z/Hydroxyacylglutathione hydrolase-like"/>
    <property type="match status" value="1"/>
</dbReference>
<keyword evidence="4" id="KW-0378">Hydrolase</keyword>
<evidence type="ECO:0000256" key="2">
    <source>
        <dbReference type="ARBA" id="ARBA00022664"/>
    </source>
</evidence>
<dbReference type="PANTHER" id="PTHR11203">
    <property type="entry name" value="CLEAVAGE AND POLYADENYLATION SPECIFICITY FACTOR FAMILY MEMBER"/>
    <property type="match status" value="1"/>
</dbReference>
<comment type="subcellular location">
    <subcellularLocation>
        <location evidence="1">Nucleus</location>
    </subcellularLocation>
</comment>
<feature type="domain" description="Beta-Casp" evidence="7">
    <location>
        <begin position="253"/>
        <end position="374"/>
    </location>
</feature>
<evidence type="ECO:0000259" key="6">
    <source>
        <dbReference type="SMART" id="SM00849"/>
    </source>
</evidence>
<dbReference type="InterPro" id="IPR021718">
    <property type="entry name" value="CPSF73-100_C"/>
</dbReference>
<evidence type="ECO:0000313" key="9">
    <source>
        <dbReference type="EMBL" id="CAK9199803.1"/>
    </source>
</evidence>
<keyword evidence="2" id="KW-0507">mRNA processing</keyword>
<sequence>MSILKRKESMMLRGEGDRLDVTPLGAGNEVGRSCVYMTYKGKTVLFDCGIHPAYSGMAALPYFDEIDPITIDVLLVTHFHLDHCASLPYFLEKTKFKGRVFMTHATKAIYKLLLSDFVKISKVSVDDMLYDEQDIARTMDKIEVIDFHQTMEVNGIRFWCYTAGHVLGAAMFMVDIAGTRVLYTGDYSCEEDRHLRAAEMPQFSPDVCIIESTYGVQIHQPRIMRERRFTDTVAQTVTQGGRVLIPAFALGRAQELLLILDEYWETHPELQHIPIYYASPLAKKCMAVYQTYINAMNDRIQKQFEVSNPFNFKHILPLKSIEQFEDVGPAVVMASPSGLQSGLSRQLFDMWCQDKKNSCVIPGYVVEGTLAKTIMNEPKEVTLLSGLVVPLNMRVQYISFSAHADFTQTSAFLNELRPPNIILVHGEANEMGRLKAKLITQFAGQNVRVLSPKNCQTVEMYFKGEKTAKAVGRLAEKPPKVGDSVSGLLVRKGFMYQLMAPEDLHSFTQLSTGSVMQRQSVPYKGAFTVLKHRLQQMYEGVEVTKAETPTLKVHRNLTVTQEGSDYVVLQWVSDPVSDMVADSVVSMILKLDSQSMFGIASNGFRAKEAQLEKNEIKIVHSLLVSLFGDVKLDEKLQILTITVDGIVATVDHANKGIECKDENLNDRIRVALRRIQTALYPLDS</sequence>
<dbReference type="Pfam" id="PF11718">
    <property type="entry name" value="CPSF73-100_C"/>
    <property type="match status" value="1"/>
</dbReference>
<dbReference type="SMART" id="SM00849">
    <property type="entry name" value="Lactamase_B"/>
    <property type="match status" value="1"/>
</dbReference>
<keyword evidence="10" id="KW-1185">Reference proteome</keyword>
<dbReference type="SMART" id="SM01027">
    <property type="entry name" value="Beta-Casp"/>
    <property type="match status" value="1"/>
</dbReference>